<sequence length="433" mass="46869">MDHDECATLARRWQAALSAVSDAPAYSDISTVLLSDLLSTLHAGLNAEHFDASVGFGIGAALACARLTDRLVPAVSARVLHNLTRHSDRADATSRLGALFAAIGQGHHAAAEATGPADAEWHQRFRLVFDHASIAIALGDTNGVLLEANPHLAAMIGVPATELRGISVYDFAHPGDSCDIKKLVYEKLVPNQQGTVRIERRLLRADGSVGWATFAITYVKGAGGQPDYLLAIGEDVTERHKLQEQLRYQARHDQLTDLPNRRHLLQQLMAVINESTDNDQVGLCFIDLDHFKQVNDKFGHGTGDQVLAAVARRLRDSLQDEGCLIARIGGDEFVVMIRPPADSERVSAVASSLRGAFLHPVTIGEHCLDISASIGAVVTSVVGADPEWLLDAADTMLWRAKLESKGGWILHAVHGPTTTESAGRRRLPRFRTL</sequence>
<dbReference type="InterPro" id="IPR000014">
    <property type="entry name" value="PAS"/>
</dbReference>
<dbReference type="PANTHER" id="PTHR44757:SF2">
    <property type="entry name" value="BIOFILM ARCHITECTURE MAINTENANCE PROTEIN MBAA"/>
    <property type="match status" value="1"/>
</dbReference>
<dbReference type="Proteomes" id="UP001601521">
    <property type="component" value="Unassembled WGS sequence"/>
</dbReference>
<dbReference type="CDD" id="cd00130">
    <property type="entry name" value="PAS"/>
    <property type="match status" value="1"/>
</dbReference>
<evidence type="ECO:0000259" key="3">
    <source>
        <dbReference type="PROSITE" id="PS50887"/>
    </source>
</evidence>
<proteinExistence type="predicted"/>
<dbReference type="Gene3D" id="3.30.70.270">
    <property type="match status" value="1"/>
</dbReference>
<dbReference type="InterPro" id="IPR035965">
    <property type="entry name" value="PAS-like_dom_sf"/>
</dbReference>
<evidence type="ECO:0000313" key="5">
    <source>
        <dbReference type="Proteomes" id="UP001601521"/>
    </source>
</evidence>
<dbReference type="NCBIfam" id="TIGR00254">
    <property type="entry name" value="GGDEF"/>
    <property type="match status" value="1"/>
</dbReference>
<dbReference type="SMART" id="SM00091">
    <property type="entry name" value="PAS"/>
    <property type="match status" value="1"/>
</dbReference>
<evidence type="ECO:0000313" key="4">
    <source>
        <dbReference type="EMBL" id="MFF0458611.1"/>
    </source>
</evidence>
<reference evidence="4 5" key="1">
    <citation type="submission" date="2024-10" db="EMBL/GenBank/DDBJ databases">
        <title>The Natural Products Discovery Center: Release of the First 8490 Sequenced Strains for Exploring Actinobacteria Biosynthetic Diversity.</title>
        <authorList>
            <person name="Kalkreuter E."/>
            <person name="Kautsar S.A."/>
            <person name="Yang D."/>
            <person name="Bader C.D."/>
            <person name="Teijaro C.N."/>
            <person name="Fluegel L."/>
            <person name="Davis C.M."/>
            <person name="Simpson J.R."/>
            <person name="Lauterbach L."/>
            <person name="Steele A.D."/>
            <person name="Gui C."/>
            <person name="Meng S."/>
            <person name="Li G."/>
            <person name="Viehrig K."/>
            <person name="Ye F."/>
            <person name="Su P."/>
            <person name="Kiefer A.F."/>
            <person name="Nichols A."/>
            <person name="Cepeda A.J."/>
            <person name="Yan W."/>
            <person name="Fan B."/>
            <person name="Jiang Y."/>
            <person name="Adhikari A."/>
            <person name="Zheng C.-J."/>
            <person name="Schuster L."/>
            <person name="Cowan T.M."/>
            <person name="Smanski M.J."/>
            <person name="Chevrette M.G."/>
            <person name="De Carvalho L.P.S."/>
            <person name="Shen B."/>
        </authorList>
    </citation>
    <scope>NUCLEOTIDE SEQUENCE [LARGE SCALE GENOMIC DNA]</scope>
    <source>
        <strain evidence="4 5">NPDC004550</strain>
    </source>
</reference>
<dbReference type="InterPro" id="IPR043128">
    <property type="entry name" value="Rev_trsase/Diguanyl_cyclase"/>
</dbReference>
<feature type="domain" description="PAC" evidence="2">
    <location>
        <begin position="196"/>
        <end position="248"/>
    </location>
</feature>
<keyword evidence="4" id="KW-0548">Nucleotidyltransferase</keyword>
<dbReference type="SUPFAM" id="SSF55073">
    <property type="entry name" value="Nucleotide cyclase"/>
    <property type="match status" value="1"/>
</dbReference>
<dbReference type="SMART" id="SM00267">
    <property type="entry name" value="GGDEF"/>
    <property type="match status" value="1"/>
</dbReference>
<keyword evidence="4" id="KW-0808">Transferase</keyword>
<dbReference type="InterPro" id="IPR029787">
    <property type="entry name" value="Nucleotide_cyclase"/>
</dbReference>
<dbReference type="SUPFAM" id="SSF55785">
    <property type="entry name" value="PYP-like sensor domain (PAS domain)"/>
    <property type="match status" value="1"/>
</dbReference>
<organism evidence="4 5">
    <name type="scientific">Nocardia africana</name>
    <dbReference type="NCBI Taxonomy" id="134964"/>
    <lineage>
        <taxon>Bacteria</taxon>
        <taxon>Bacillati</taxon>
        <taxon>Actinomycetota</taxon>
        <taxon>Actinomycetes</taxon>
        <taxon>Mycobacteriales</taxon>
        <taxon>Nocardiaceae</taxon>
        <taxon>Nocardia</taxon>
    </lineage>
</organism>
<dbReference type="InterPro" id="IPR013656">
    <property type="entry name" value="PAS_4"/>
</dbReference>
<comment type="caution">
    <text evidence="4">The sequence shown here is derived from an EMBL/GenBank/DDBJ whole genome shotgun (WGS) entry which is preliminary data.</text>
</comment>
<dbReference type="Pfam" id="PF08448">
    <property type="entry name" value="PAS_4"/>
    <property type="match status" value="1"/>
</dbReference>
<feature type="domain" description="GGDEF" evidence="3">
    <location>
        <begin position="279"/>
        <end position="413"/>
    </location>
</feature>
<dbReference type="Gene3D" id="3.30.450.20">
    <property type="entry name" value="PAS domain"/>
    <property type="match status" value="1"/>
</dbReference>
<feature type="domain" description="PAS" evidence="1">
    <location>
        <begin position="121"/>
        <end position="192"/>
    </location>
</feature>
<dbReference type="PROSITE" id="PS50112">
    <property type="entry name" value="PAS"/>
    <property type="match status" value="1"/>
</dbReference>
<dbReference type="SMART" id="SM00086">
    <property type="entry name" value="PAC"/>
    <property type="match status" value="1"/>
</dbReference>
<dbReference type="PANTHER" id="PTHR44757">
    <property type="entry name" value="DIGUANYLATE CYCLASE DGCP"/>
    <property type="match status" value="1"/>
</dbReference>
<dbReference type="GO" id="GO:0052621">
    <property type="term" value="F:diguanylate cyclase activity"/>
    <property type="evidence" value="ECO:0007669"/>
    <property type="project" value="UniProtKB-EC"/>
</dbReference>
<gene>
    <name evidence="4" type="ORF">ACFYTH_35145</name>
</gene>
<protein>
    <submittedName>
        <fullName evidence="4">Diguanylate cyclase domain-containing protein</fullName>
        <ecNumber evidence="4">2.7.7.65</ecNumber>
    </submittedName>
</protein>
<keyword evidence="5" id="KW-1185">Reference proteome</keyword>
<dbReference type="CDD" id="cd01949">
    <property type="entry name" value="GGDEF"/>
    <property type="match status" value="1"/>
</dbReference>
<evidence type="ECO:0000259" key="2">
    <source>
        <dbReference type="PROSITE" id="PS50113"/>
    </source>
</evidence>
<dbReference type="NCBIfam" id="TIGR00229">
    <property type="entry name" value="sensory_box"/>
    <property type="match status" value="1"/>
</dbReference>
<dbReference type="PROSITE" id="PS50887">
    <property type="entry name" value="GGDEF"/>
    <property type="match status" value="1"/>
</dbReference>
<name>A0ABW6NWD2_9NOCA</name>
<dbReference type="RefSeq" id="WP_387256249.1">
    <property type="nucleotide sequence ID" value="NZ_JBIALX010000033.1"/>
</dbReference>
<evidence type="ECO:0000259" key="1">
    <source>
        <dbReference type="PROSITE" id="PS50112"/>
    </source>
</evidence>
<dbReference type="Pfam" id="PF00990">
    <property type="entry name" value="GGDEF"/>
    <property type="match status" value="1"/>
</dbReference>
<dbReference type="InterPro" id="IPR000160">
    <property type="entry name" value="GGDEF_dom"/>
</dbReference>
<accession>A0ABW6NWD2</accession>
<dbReference type="InterPro" id="IPR000700">
    <property type="entry name" value="PAS-assoc_C"/>
</dbReference>
<dbReference type="InterPro" id="IPR001610">
    <property type="entry name" value="PAC"/>
</dbReference>
<dbReference type="EC" id="2.7.7.65" evidence="4"/>
<dbReference type="EMBL" id="JBIALX010000033">
    <property type="protein sequence ID" value="MFF0458611.1"/>
    <property type="molecule type" value="Genomic_DNA"/>
</dbReference>
<dbReference type="PROSITE" id="PS50113">
    <property type="entry name" value="PAC"/>
    <property type="match status" value="1"/>
</dbReference>
<dbReference type="InterPro" id="IPR052155">
    <property type="entry name" value="Biofilm_reg_signaling"/>
</dbReference>